<sequence>MKHIYTIIAFTLVLQSCGGIAAGMANRIYIDTPNDKYVAKKINELKPLFLTEEQTQQAESLYLEEIEDLKENAYREKKKEISNSGSLDFIQYRWLKSELLLRNLLTERQLEVYIAPTGMSNYSEKRINRERKKLEKMGYEVPN</sequence>
<feature type="chain" id="PRO_5007888204" description="Lipoprotein" evidence="2">
    <location>
        <begin position="22"/>
        <end position="143"/>
    </location>
</feature>
<accession>A0A167IJT5</accession>
<evidence type="ECO:0000256" key="2">
    <source>
        <dbReference type="SAM" id="SignalP"/>
    </source>
</evidence>
<reference evidence="3 4" key="1">
    <citation type="submission" date="2016-02" db="EMBL/GenBank/DDBJ databases">
        <title>Ulvibacter sp. LPB0005, isolated from Thais luteostoma.</title>
        <authorList>
            <person name="Shin S.-K."/>
            <person name="Yi H."/>
        </authorList>
    </citation>
    <scope>NUCLEOTIDE SEQUENCE [LARGE SCALE GENOMIC DNA]</scope>
    <source>
        <strain evidence="3 4">LPB0005</strain>
    </source>
</reference>
<evidence type="ECO:0000313" key="3">
    <source>
        <dbReference type="EMBL" id="OAB79726.1"/>
    </source>
</evidence>
<dbReference type="Proteomes" id="UP000077013">
    <property type="component" value="Unassembled WGS sequence"/>
</dbReference>
<proteinExistence type="predicted"/>
<protein>
    <recommendedName>
        <fullName evidence="5">Lipoprotein</fullName>
    </recommendedName>
</protein>
<feature type="signal peptide" evidence="2">
    <location>
        <begin position="1"/>
        <end position="21"/>
    </location>
</feature>
<dbReference type="PROSITE" id="PS51257">
    <property type="entry name" value="PROKAR_LIPOPROTEIN"/>
    <property type="match status" value="1"/>
</dbReference>
<feature type="coiled-coil region" evidence="1">
    <location>
        <begin position="52"/>
        <end position="83"/>
    </location>
</feature>
<evidence type="ECO:0000313" key="4">
    <source>
        <dbReference type="Proteomes" id="UP000077013"/>
    </source>
</evidence>
<dbReference type="EMBL" id="LRXL01000026">
    <property type="protein sequence ID" value="OAB79726.1"/>
    <property type="molecule type" value="Genomic_DNA"/>
</dbReference>
<name>A0A167IJT5_9FLAO</name>
<dbReference type="AlphaFoldDB" id="A0A167IJT5"/>
<keyword evidence="4" id="KW-1185">Reference proteome</keyword>
<gene>
    <name evidence="3" type="ORF">ULVI_02995</name>
</gene>
<comment type="caution">
    <text evidence="3">The sequence shown here is derived from an EMBL/GenBank/DDBJ whole genome shotgun (WGS) entry which is preliminary data.</text>
</comment>
<keyword evidence="1" id="KW-0175">Coiled coil</keyword>
<evidence type="ECO:0000256" key="1">
    <source>
        <dbReference type="SAM" id="Coils"/>
    </source>
</evidence>
<organism evidence="3 4">
    <name type="scientific">Cochleicola gelatinilyticus</name>
    <dbReference type="NCBI Taxonomy" id="1763537"/>
    <lineage>
        <taxon>Bacteria</taxon>
        <taxon>Pseudomonadati</taxon>
        <taxon>Bacteroidota</taxon>
        <taxon>Flavobacteriia</taxon>
        <taxon>Flavobacteriales</taxon>
        <taxon>Flavobacteriaceae</taxon>
        <taxon>Cochleicola</taxon>
    </lineage>
</organism>
<dbReference type="RefSeq" id="WP_068589633.1">
    <property type="nucleotide sequence ID" value="NZ_LRXL01000026.1"/>
</dbReference>
<evidence type="ECO:0008006" key="5">
    <source>
        <dbReference type="Google" id="ProtNLM"/>
    </source>
</evidence>
<keyword evidence="2" id="KW-0732">Signal</keyword>
<dbReference type="STRING" id="1763537.ULVI_02995"/>